<dbReference type="EMBL" id="JBFQXQ010000001">
    <property type="protein sequence ID" value="MEX3172995.1"/>
    <property type="molecule type" value="Genomic_DNA"/>
</dbReference>
<dbReference type="RefSeq" id="WP_017893457.1">
    <property type="nucleotide sequence ID" value="NZ_CAMIRA010000002.1"/>
</dbReference>
<evidence type="ECO:0000313" key="9">
    <source>
        <dbReference type="Proteomes" id="UP000255529"/>
    </source>
</evidence>
<sequence>MGSGFEDSKALYIGICTVIGDAVLVLINEERATEKADIIDVLKTAITREGRDVSLDEARILAVEWLER</sequence>
<comment type="function">
    <text evidence="2">In vitro catalyzes the addition of water to fumarate, forming malate. Cannot catalyze the reverse reaction. Cannot use the cis-isomer maleate as substrate.</text>
</comment>
<protein>
    <recommendedName>
        <fullName evidence="5">Fumarase D</fullName>
        <ecNumber evidence="4">4.2.1.2</ecNumber>
    </recommendedName>
</protein>
<dbReference type="EMBL" id="UGYN01000002">
    <property type="protein sequence ID" value="SUI80412.1"/>
    <property type="molecule type" value="Genomic_DNA"/>
</dbReference>
<dbReference type="Proteomes" id="UP000255529">
    <property type="component" value="Unassembled WGS sequence"/>
</dbReference>
<evidence type="ECO:0000313" key="8">
    <source>
        <dbReference type="EMBL" id="SUI80412.1"/>
    </source>
</evidence>
<dbReference type="EC" id="4.2.1.2" evidence="4"/>
<evidence type="ECO:0000256" key="2">
    <source>
        <dbReference type="ARBA" id="ARBA00003131"/>
    </source>
</evidence>
<comment type="similarity">
    <text evidence="3">Belongs to the FumD family.</text>
</comment>
<evidence type="ECO:0000313" key="7">
    <source>
        <dbReference type="EMBL" id="MEX3172995.1"/>
    </source>
</evidence>
<dbReference type="Pfam" id="PF10965">
    <property type="entry name" value="DUF2767"/>
    <property type="match status" value="1"/>
</dbReference>
<proteinExistence type="inferred from homology"/>
<keyword evidence="6" id="KW-0456">Lyase</keyword>
<dbReference type="GO" id="GO:0004333">
    <property type="term" value="F:fumarate hydratase activity"/>
    <property type="evidence" value="ECO:0007669"/>
    <property type="project" value="UniProtKB-EC"/>
</dbReference>
<reference evidence="7 10" key="2">
    <citation type="submission" date="2024-07" db="EMBL/GenBank/DDBJ databases">
        <title>Genomes of novel Serratia strains from suburban soil.</title>
        <authorList>
            <person name="Markert E.X."/>
            <person name="Severe K."/>
            <person name="Severe L."/>
            <person name="Twing K.I."/>
            <person name="Ward L.M."/>
        </authorList>
    </citation>
    <scope>NUCLEOTIDE SEQUENCE [LARGE SCALE GENOMIC DNA]</scope>
    <source>
        <strain evidence="7 10">3C-UT</strain>
    </source>
</reference>
<evidence type="ECO:0000256" key="3">
    <source>
        <dbReference type="ARBA" id="ARBA00010181"/>
    </source>
</evidence>
<gene>
    <name evidence="7" type="ORF">AB4M04_12985</name>
    <name evidence="8" type="ORF">NCTC11544_04160</name>
</gene>
<evidence type="ECO:0000256" key="5">
    <source>
        <dbReference type="ARBA" id="ARBA00015109"/>
    </source>
</evidence>
<reference evidence="8 9" key="1">
    <citation type="submission" date="2018-06" db="EMBL/GenBank/DDBJ databases">
        <authorList>
            <consortium name="Pathogen Informatics"/>
            <person name="Doyle S."/>
        </authorList>
    </citation>
    <scope>NUCLEOTIDE SEQUENCE [LARGE SCALE GENOMIC DNA]</scope>
    <source>
        <strain evidence="8 9">NCTC11544</strain>
    </source>
</reference>
<evidence type="ECO:0000256" key="6">
    <source>
        <dbReference type="ARBA" id="ARBA00023239"/>
    </source>
</evidence>
<evidence type="ECO:0000313" key="10">
    <source>
        <dbReference type="Proteomes" id="UP001558101"/>
    </source>
</evidence>
<dbReference type="AlphaFoldDB" id="A0A2X2HEU8"/>
<dbReference type="GeneID" id="74951627"/>
<evidence type="ECO:0000256" key="1">
    <source>
        <dbReference type="ARBA" id="ARBA00000929"/>
    </source>
</evidence>
<evidence type="ECO:0000256" key="4">
    <source>
        <dbReference type="ARBA" id="ARBA00012921"/>
    </source>
</evidence>
<organism evidence="8 9">
    <name type="scientific">Serratia quinivorans</name>
    <dbReference type="NCBI Taxonomy" id="137545"/>
    <lineage>
        <taxon>Bacteria</taxon>
        <taxon>Pseudomonadati</taxon>
        <taxon>Pseudomonadota</taxon>
        <taxon>Gammaproteobacteria</taxon>
        <taxon>Enterobacterales</taxon>
        <taxon>Yersiniaceae</taxon>
        <taxon>Serratia</taxon>
    </lineage>
</organism>
<keyword evidence="10" id="KW-1185">Reference proteome</keyword>
<dbReference type="InterPro" id="IPR024493">
    <property type="entry name" value="FumD"/>
</dbReference>
<comment type="catalytic activity">
    <reaction evidence="1">
        <text>(S)-malate = fumarate + H2O</text>
        <dbReference type="Rhea" id="RHEA:12460"/>
        <dbReference type="ChEBI" id="CHEBI:15377"/>
        <dbReference type="ChEBI" id="CHEBI:15589"/>
        <dbReference type="ChEBI" id="CHEBI:29806"/>
        <dbReference type="EC" id="4.2.1.2"/>
    </reaction>
</comment>
<name>A0A2X2HEU8_9GAMM</name>
<dbReference type="Proteomes" id="UP001558101">
    <property type="component" value="Unassembled WGS sequence"/>
</dbReference>
<accession>A0A2X2HEU8</accession>